<reference evidence="3 4" key="1">
    <citation type="submission" date="2016-10" db="EMBL/GenBank/DDBJ databases">
        <authorList>
            <person name="de Groot N.N."/>
        </authorList>
    </citation>
    <scope>NUCLEOTIDE SEQUENCE [LARGE SCALE GENOMIC DNA]</scope>
    <source>
        <strain evidence="3 4">NLAE-zl-C500</strain>
    </source>
</reference>
<feature type="chain" id="PRO_5010183207" evidence="1">
    <location>
        <begin position="23"/>
        <end position="173"/>
    </location>
</feature>
<dbReference type="PROSITE" id="PS50022">
    <property type="entry name" value="FA58C_3"/>
    <property type="match status" value="1"/>
</dbReference>
<dbReference type="Gene3D" id="2.60.120.260">
    <property type="entry name" value="Galactose-binding domain-like"/>
    <property type="match status" value="1"/>
</dbReference>
<dbReference type="RefSeq" id="WP_074556894.1">
    <property type="nucleotide sequence ID" value="NZ_FMYE01000005.1"/>
</dbReference>
<proteinExistence type="predicted"/>
<dbReference type="Pfam" id="PF00754">
    <property type="entry name" value="F5_F8_type_C"/>
    <property type="match status" value="1"/>
</dbReference>
<keyword evidence="1" id="KW-0732">Signal</keyword>
<dbReference type="InterPro" id="IPR000421">
    <property type="entry name" value="FA58C"/>
</dbReference>
<organism evidence="3 4">
    <name type="scientific">Bacteroides ovatus</name>
    <dbReference type="NCBI Taxonomy" id="28116"/>
    <lineage>
        <taxon>Bacteria</taxon>
        <taxon>Pseudomonadati</taxon>
        <taxon>Bacteroidota</taxon>
        <taxon>Bacteroidia</taxon>
        <taxon>Bacteroidales</taxon>
        <taxon>Bacteroidaceae</taxon>
        <taxon>Bacteroides</taxon>
    </lineage>
</organism>
<dbReference type="EMBL" id="FMYE01000005">
    <property type="protein sequence ID" value="SDB75951.1"/>
    <property type="molecule type" value="Genomic_DNA"/>
</dbReference>
<sequence length="173" mass="19425">MSTRKFAGLILCIAFSLGITQATVRNNDSNALKAIHDDLDRTGWVITASAFKDNNQDPPKSIDNNPNSRWTTGGFQKGGEWLMLDLQTPQKFDVIELNQRNSQSDYPRSYEVYVSKDGKEWGKAIATGVGTKGEATVITLSKEIDTRYVKIVQTGKSGENWWSVFEIFLKKTR</sequence>
<feature type="signal peptide" evidence="1">
    <location>
        <begin position="1"/>
        <end position="22"/>
    </location>
</feature>
<protein>
    <submittedName>
        <fullName evidence="3">F5/8 type C domain-containing protein</fullName>
    </submittedName>
</protein>
<evidence type="ECO:0000313" key="4">
    <source>
        <dbReference type="Proteomes" id="UP000183670"/>
    </source>
</evidence>
<name>A0A1G6G215_BACOV</name>
<evidence type="ECO:0000259" key="2">
    <source>
        <dbReference type="PROSITE" id="PS50022"/>
    </source>
</evidence>
<accession>A0A1G6G215</accession>
<dbReference type="AlphaFoldDB" id="A0A1G6G215"/>
<gene>
    <name evidence="3" type="ORF">SAMN05192581_100568</name>
</gene>
<dbReference type="SUPFAM" id="SSF49785">
    <property type="entry name" value="Galactose-binding domain-like"/>
    <property type="match status" value="1"/>
</dbReference>
<dbReference type="Proteomes" id="UP000183670">
    <property type="component" value="Unassembled WGS sequence"/>
</dbReference>
<feature type="domain" description="F5/8 type C" evidence="2">
    <location>
        <begin position="12"/>
        <end position="170"/>
    </location>
</feature>
<dbReference type="InterPro" id="IPR008979">
    <property type="entry name" value="Galactose-bd-like_sf"/>
</dbReference>
<evidence type="ECO:0000313" key="3">
    <source>
        <dbReference type="EMBL" id="SDB75951.1"/>
    </source>
</evidence>
<evidence type="ECO:0000256" key="1">
    <source>
        <dbReference type="SAM" id="SignalP"/>
    </source>
</evidence>